<reference evidence="2 3" key="1">
    <citation type="submission" date="2017-10" db="EMBL/GenBank/DDBJ databases">
        <title>Draft genome sequences of strains TRE 1, TRE 9, TRE H and TRI 7, isolated from tamarins, belonging to four potential novel Bifidobacterium species.</title>
        <authorList>
            <person name="Mattarelli P."/>
            <person name="Modesto M."/>
            <person name="Puglisi E."/>
            <person name="Morelli L."/>
            <person name="Spezio C."/>
            <person name="Bonetti A."/>
            <person name="Sandri C."/>
        </authorList>
    </citation>
    <scope>NUCLEOTIDE SEQUENCE [LARGE SCALE GENOMIC DNA]</scope>
    <source>
        <strain evidence="3">TRI7</strain>
    </source>
</reference>
<protein>
    <recommendedName>
        <fullName evidence="4">5-bromo-4-chloroindolyl phosphate hydrolase</fullName>
    </recommendedName>
</protein>
<proteinExistence type="predicted"/>
<sequence>MVGTILAFIAGLALAGVTFWISGGGLLGLGASAVVAVLGYVGVSYLTAPERKIGQLLASAIPNGQQAADTLDRARSCVDDMQRLIARTLDPQVRKEADDIVVATGSLIRFVEANPSSYDTLRHFINVYGGQSLKLLRGYVDVEHAGAPDQTERAKAETIEALQVLEKTAAGELSHAVESKRLALSADSDAIVRLASMDGYTADRETADGYAAGGNTAGGHKAGGYVAGGYASGGNDDHGKEQA</sequence>
<dbReference type="Proteomes" id="UP000231451">
    <property type="component" value="Unassembled WGS sequence"/>
</dbReference>
<keyword evidence="1" id="KW-0812">Transmembrane</keyword>
<name>A0A2M9HH00_9BIFI</name>
<dbReference type="OrthoDB" id="3233362at2"/>
<evidence type="ECO:0000313" key="2">
    <source>
        <dbReference type="EMBL" id="PJM76063.1"/>
    </source>
</evidence>
<evidence type="ECO:0008006" key="4">
    <source>
        <dbReference type="Google" id="ProtNLM"/>
    </source>
</evidence>
<dbReference type="Pfam" id="PF10112">
    <property type="entry name" value="Halogen_Hydrol"/>
    <property type="match status" value="1"/>
</dbReference>
<dbReference type="InterPro" id="IPR018770">
    <property type="entry name" value="ChloroindolylP_hydrolase"/>
</dbReference>
<keyword evidence="1" id="KW-1133">Transmembrane helix</keyword>
<dbReference type="RefSeq" id="WP_100511896.1">
    <property type="nucleotide sequence ID" value="NZ_PEBK01000001.1"/>
</dbReference>
<dbReference type="AlphaFoldDB" id="A0A2M9HH00"/>
<dbReference type="EMBL" id="PEBK01000001">
    <property type="protein sequence ID" value="PJM76063.1"/>
    <property type="molecule type" value="Genomic_DNA"/>
</dbReference>
<keyword evidence="3" id="KW-1185">Reference proteome</keyword>
<accession>A0A2M9HH00</accession>
<comment type="caution">
    <text evidence="2">The sequence shown here is derived from an EMBL/GenBank/DDBJ whole genome shotgun (WGS) entry which is preliminary data.</text>
</comment>
<organism evidence="2 3">
    <name type="scientific">Bifidobacterium simiarum</name>
    <dbReference type="NCBI Taxonomy" id="2045441"/>
    <lineage>
        <taxon>Bacteria</taxon>
        <taxon>Bacillati</taxon>
        <taxon>Actinomycetota</taxon>
        <taxon>Actinomycetes</taxon>
        <taxon>Bifidobacteriales</taxon>
        <taxon>Bifidobacteriaceae</taxon>
        <taxon>Bifidobacterium</taxon>
    </lineage>
</organism>
<keyword evidence="1" id="KW-0472">Membrane</keyword>
<evidence type="ECO:0000313" key="3">
    <source>
        <dbReference type="Proteomes" id="UP000231451"/>
    </source>
</evidence>
<gene>
    <name evidence="2" type="ORF">CSQ87_00505</name>
</gene>
<evidence type="ECO:0000256" key="1">
    <source>
        <dbReference type="SAM" id="Phobius"/>
    </source>
</evidence>
<feature type="transmembrane region" description="Helical" evidence="1">
    <location>
        <begin position="25"/>
        <end position="46"/>
    </location>
</feature>